<keyword evidence="4" id="KW-0067">ATP-binding</keyword>
<comment type="caution">
    <text evidence="11">The sequence shown here is derived from an EMBL/GenBank/DDBJ whole genome shotgun (WGS) entry which is preliminary data.</text>
</comment>
<evidence type="ECO:0000256" key="8">
    <source>
        <dbReference type="SAM" id="Coils"/>
    </source>
</evidence>
<keyword evidence="5 8" id="KW-0175">Coiled coil</keyword>
<dbReference type="SUPFAM" id="SSF52540">
    <property type="entry name" value="P-loop containing nucleoside triphosphate hydrolases"/>
    <property type="match status" value="1"/>
</dbReference>
<dbReference type="PRINTS" id="PR00380">
    <property type="entry name" value="KINESINHEAVY"/>
</dbReference>
<evidence type="ECO:0000313" key="11">
    <source>
        <dbReference type="EMBL" id="KAF5843764.1"/>
    </source>
</evidence>
<protein>
    <recommendedName>
        <fullName evidence="10">Kinesin motor domain-containing protein</fullName>
    </recommendedName>
</protein>
<feature type="domain" description="Kinesin motor" evidence="10">
    <location>
        <begin position="1"/>
        <end position="240"/>
    </location>
</feature>
<keyword evidence="12" id="KW-1185">Reference proteome</keyword>
<name>A0ABQ7HA82_DUNSA</name>
<dbReference type="InterPro" id="IPR027640">
    <property type="entry name" value="Kinesin-like_fam"/>
</dbReference>
<feature type="region of interest" description="Disordered" evidence="9">
    <location>
        <begin position="579"/>
        <end position="630"/>
    </location>
</feature>
<sequence>MDKFKDLIYPENARVDIFETGGSTYNFTAKEVTVESPEQLQEILDNAEHVRKTSKTHMNTESSRSHACLMITIEKPWNGGGIQEASQFGVGMDLKSRLPPTPVRTPSYSKHMYSSPLQGSEGSEGSPRCVTQSTLFLVDLAGSERVGETGAVGEAAKEGASINNRCINTSLMNLRIIISDLRAGKRPPQGVYRRSKMTRLLQDSMGGNSNVLFIGCVTPSRFCDTDTKSTLQYAMKIAGITSTVAVNKKQIPSTMHAGEMIRALQMEVASLKSQLEALEKQLEASHQVHAADEDKIKRLETVILVQRTELEELQRKLQQEVEAGQRAASEAEAQCRDMQTSISGLETEKQALEDQLGSSRAAVSALESEKQELQTQVQHAQRAEAAAVAATQEAKQQVARLEEEAEEGMHREVRVKQQLEKVEVELEDSRRGAEQQQRHAEQEAELARLHEEEAAQQQRELQEKLQVHQHAAEEQRQLLAANTARLEEQLREQQRAAEEAQQAAEEQQQQHTAACARLEEQLREQQRAAEEEQRQHAADCIRFEEQLREQQHAAEEEQRQHAAECIRLEELLREQQQVVEEQQQQHATDSARLEEELSERQHAVEEEQRQHFADRSRFEEQLREQQRTAEEQQQQYAAACARFEEQLREQQRAAEEEQQQHAADCIRFEEQLREQQQVATAAQAAAAEVQQQLCAAQRQLEVSAQAAGDAACQLQAQLEATLAEQAAMANAHAAASASAAAELDAAKAIAQQMCESKEQQRAALEVQLEEQGTVLTQLQAVHASNQEQHERELANWEARLQDVQGMHAATQEQRERELTDWAARLQAVQTEQAEAAQRAEERLQAVEGELQSVQAERAQLQQALQVASEDAGEAANTMRQQLDSAQEEVQDLKQQLNSTREELQDVMQQLDAKVQELGVADQQLEGRAQELEASKTELSEVKQQMGTKEQELMASKEELGVAKQQLESKVKGLEAGKEELGILKQQLESRAQELEASKTECDAIKQQLESSSAEGVRLQQQLVSQQQEHTASTEGQQAQLESSAAEVVRLQQQLVSQQQEHAASTEEQQAQLEASLQEVQNKAQEVEGLKGRLEASRQQHMAEQQQQEMQLQDTRKKWGAVKQAALRVVQAAQEATSTMAARSAAVVRACHQSCAQKVSQELHALEQGWQDLQQVPAHDSALLHHLQWIQTRHVALQQEAADLRHQVLAQEVELGALKGVVAAAPLSELSGLGRTGALQQEAADLKQQVFPVQEMEIGAMKGVVAAAPLSDLDGRLGQTTVRSQVPTQEGHVQSGGVAGLGGKTCLNDVGSCEAEADTIARPDQGKGDQQVHMLQAGAKELPGAEQECEKQQQGKQQQQQEHTPDPGARDTADAGIEEGQESKGQQPADSAGDGSSAVVEGGEKSNGQQVVEYASDGPGAEVEEGEENNGQQAAESASGGPERAWDEVDVTCSLAFGMAEEDDLSMHVYDVHGEEKDGTSDREPLSLEGSENGSDGDTNDVSPELDQQPSPTRWKGPKGIPDQIDLSQVRLAVRSSIRSNDDYILLDCEGNRRIVCKTRSQGGGEETGIMHGKYIPVGEPGQIPAEKMEGVLGNLQGEWLHLPSHGLQGLPETLLVRASVYSPSISRKRLQRGKGGTCDVAKACFAALEVGGSASASLDLYQKPAEEEGGYEFEKLAMDDRHRHQGSQLDVALVYPVPGCFSVTRLNVNHLDPESTVDLCMGDKRRVEVHPRALMQHAFARLQESSPAYESQQNVLDTKQARVSVHFCKATDAATHSFPAGYIPSVLGYCGSSHNMQIKLPFETLTFLGFAST</sequence>
<evidence type="ECO:0000256" key="2">
    <source>
        <dbReference type="ARBA" id="ARBA00022490"/>
    </source>
</evidence>
<evidence type="ECO:0000256" key="1">
    <source>
        <dbReference type="ARBA" id="ARBA00004496"/>
    </source>
</evidence>
<evidence type="ECO:0000259" key="10">
    <source>
        <dbReference type="PROSITE" id="PS50067"/>
    </source>
</evidence>
<feature type="compositionally biased region" description="Basic and acidic residues" evidence="9">
    <location>
        <begin position="1362"/>
        <end position="1372"/>
    </location>
</feature>
<keyword evidence="2" id="KW-0963">Cytoplasm</keyword>
<evidence type="ECO:0000256" key="6">
    <source>
        <dbReference type="ARBA" id="ARBA00023175"/>
    </source>
</evidence>
<dbReference type="PANTHER" id="PTHR47969">
    <property type="entry name" value="CHROMOSOME-ASSOCIATED KINESIN KIF4A-RELATED"/>
    <property type="match status" value="1"/>
</dbReference>
<accession>A0ABQ7HA82</accession>
<dbReference type="EMBL" id="MU069438">
    <property type="protein sequence ID" value="KAF5843764.1"/>
    <property type="molecule type" value="Genomic_DNA"/>
</dbReference>
<feature type="compositionally biased region" description="Polar residues" evidence="9">
    <location>
        <begin position="1489"/>
        <end position="1511"/>
    </location>
</feature>
<feature type="compositionally biased region" description="Basic and acidic residues" evidence="9">
    <location>
        <begin position="1473"/>
        <end position="1485"/>
    </location>
</feature>
<evidence type="ECO:0000256" key="3">
    <source>
        <dbReference type="ARBA" id="ARBA00022741"/>
    </source>
</evidence>
<dbReference type="SMART" id="SM00129">
    <property type="entry name" value="KISc"/>
    <property type="match status" value="1"/>
</dbReference>
<dbReference type="InterPro" id="IPR027417">
    <property type="entry name" value="P-loop_NTPase"/>
</dbReference>
<dbReference type="PROSITE" id="PS00411">
    <property type="entry name" value="KINESIN_MOTOR_1"/>
    <property type="match status" value="1"/>
</dbReference>
<comment type="similarity">
    <text evidence="7">Belongs to the TRAFAC class myosin-kinesin ATPase superfamily. Kinesin family.</text>
</comment>
<keyword evidence="3" id="KW-0547">Nucleotide-binding</keyword>
<feature type="region of interest" description="Disordered" evidence="9">
    <location>
        <begin position="1019"/>
        <end position="1040"/>
    </location>
</feature>
<dbReference type="InterPro" id="IPR019821">
    <property type="entry name" value="Kinesin_motor_CS"/>
</dbReference>
<keyword evidence="6" id="KW-0505">Motor protein</keyword>
<dbReference type="Proteomes" id="UP000815325">
    <property type="component" value="Unassembled WGS sequence"/>
</dbReference>
<feature type="region of interest" description="Disordered" evidence="9">
    <location>
        <begin position="490"/>
        <end position="513"/>
    </location>
</feature>
<dbReference type="Gene3D" id="1.10.287.1490">
    <property type="match status" value="1"/>
</dbReference>
<dbReference type="Gene3D" id="3.40.850.10">
    <property type="entry name" value="Kinesin motor domain"/>
    <property type="match status" value="1"/>
</dbReference>
<evidence type="ECO:0000256" key="4">
    <source>
        <dbReference type="ARBA" id="ARBA00022840"/>
    </source>
</evidence>
<reference evidence="11" key="1">
    <citation type="submission" date="2017-08" db="EMBL/GenBank/DDBJ databases">
        <authorList>
            <person name="Polle J.E."/>
            <person name="Barry K."/>
            <person name="Cushman J."/>
            <person name="Schmutz J."/>
            <person name="Tran D."/>
            <person name="Hathwaick L.T."/>
            <person name="Yim W.C."/>
            <person name="Jenkins J."/>
            <person name="Mckie-Krisberg Z.M."/>
            <person name="Prochnik S."/>
            <person name="Lindquist E."/>
            <person name="Dockter R.B."/>
            <person name="Adam C."/>
            <person name="Molina H."/>
            <person name="Bunkerborg J."/>
            <person name="Jin E."/>
            <person name="Buchheim M."/>
            <person name="Magnuson J."/>
        </authorList>
    </citation>
    <scope>NUCLEOTIDE SEQUENCE</scope>
    <source>
        <strain evidence="11">CCAP 19/18</strain>
    </source>
</reference>
<feature type="region of interest" description="Disordered" evidence="9">
    <location>
        <begin position="1341"/>
        <end position="1445"/>
    </location>
</feature>
<feature type="coiled-coil region" evidence="8">
    <location>
        <begin position="1040"/>
        <end position="1117"/>
    </location>
</feature>
<organism evidence="11 12">
    <name type="scientific">Dunaliella salina</name>
    <name type="common">Green alga</name>
    <name type="synonym">Protococcus salinus</name>
    <dbReference type="NCBI Taxonomy" id="3046"/>
    <lineage>
        <taxon>Eukaryota</taxon>
        <taxon>Viridiplantae</taxon>
        <taxon>Chlorophyta</taxon>
        <taxon>core chlorophytes</taxon>
        <taxon>Chlorophyceae</taxon>
        <taxon>CS clade</taxon>
        <taxon>Chlamydomonadales</taxon>
        <taxon>Dunaliellaceae</taxon>
        <taxon>Dunaliella</taxon>
    </lineage>
</organism>
<dbReference type="Pfam" id="PF00225">
    <property type="entry name" value="Kinesin"/>
    <property type="match status" value="1"/>
</dbReference>
<feature type="compositionally biased region" description="Polar residues" evidence="9">
    <location>
        <begin position="115"/>
        <end position="125"/>
    </location>
</feature>
<comment type="subcellular location">
    <subcellularLocation>
        <location evidence="1">Cytoplasm</location>
    </subcellularLocation>
</comment>
<dbReference type="PANTHER" id="PTHR47969:SF15">
    <property type="entry name" value="CHROMOSOME-ASSOCIATED KINESIN KIF4A-RELATED"/>
    <property type="match status" value="1"/>
</dbReference>
<dbReference type="PROSITE" id="PS50067">
    <property type="entry name" value="KINESIN_MOTOR_2"/>
    <property type="match status" value="1"/>
</dbReference>
<comment type="caution">
    <text evidence="7">Lacks conserved residue(s) required for the propagation of feature annotation.</text>
</comment>
<gene>
    <name evidence="11" type="ORF">DUNSADRAFT_8280</name>
</gene>
<feature type="region of interest" description="Disordered" evidence="9">
    <location>
        <begin position="101"/>
        <end position="125"/>
    </location>
</feature>
<evidence type="ECO:0000256" key="9">
    <source>
        <dbReference type="SAM" id="MobiDB-lite"/>
    </source>
</evidence>
<dbReference type="InterPro" id="IPR001752">
    <property type="entry name" value="Kinesin_motor_dom"/>
</dbReference>
<feature type="region of interest" description="Disordered" evidence="9">
    <location>
        <begin position="1473"/>
        <end position="1521"/>
    </location>
</feature>
<proteinExistence type="inferred from homology"/>
<feature type="compositionally biased region" description="Basic and acidic residues" evidence="9">
    <location>
        <begin position="589"/>
        <end position="630"/>
    </location>
</feature>
<evidence type="ECO:0000256" key="7">
    <source>
        <dbReference type="PROSITE-ProRule" id="PRU00283"/>
    </source>
</evidence>
<feature type="compositionally biased region" description="Polar residues" evidence="9">
    <location>
        <begin position="1028"/>
        <end position="1040"/>
    </location>
</feature>
<evidence type="ECO:0000256" key="5">
    <source>
        <dbReference type="ARBA" id="ARBA00023054"/>
    </source>
</evidence>
<feature type="coiled-coil region" evidence="8">
    <location>
        <begin position="740"/>
        <end position="1014"/>
    </location>
</feature>
<dbReference type="InterPro" id="IPR036961">
    <property type="entry name" value="Kinesin_motor_dom_sf"/>
</dbReference>
<feature type="compositionally biased region" description="Low complexity" evidence="9">
    <location>
        <begin position="499"/>
        <end position="510"/>
    </location>
</feature>
<evidence type="ECO:0000313" key="12">
    <source>
        <dbReference type="Proteomes" id="UP000815325"/>
    </source>
</evidence>